<evidence type="ECO:0000256" key="4">
    <source>
        <dbReference type="ARBA" id="ARBA00022679"/>
    </source>
</evidence>
<accession>A0A8J8P1P1</accession>
<organism evidence="11 12">
    <name type="scientific">Halteria grandinella</name>
    <dbReference type="NCBI Taxonomy" id="5974"/>
    <lineage>
        <taxon>Eukaryota</taxon>
        <taxon>Sar</taxon>
        <taxon>Alveolata</taxon>
        <taxon>Ciliophora</taxon>
        <taxon>Intramacronucleata</taxon>
        <taxon>Spirotrichea</taxon>
        <taxon>Stichotrichia</taxon>
        <taxon>Sporadotrichida</taxon>
        <taxon>Halteriidae</taxon>
        <taxon>Halteria</taxon>
    </lineage>
</organism>
<dbReference type="GO" id="GO:0042054">
    <property type="term" value="F:histone methyltransferase activity"/>
    <property type="evidence" value="ECO:0007669"/>
    <property type="project" value="InterPro"/>
</dbReference>
<dbReference type="InterPro" id="IPR046341">
    <property type="entry name" value="SET_dom_sf"/>
</dbReference>
<keyword evidence="12" id="KW-1185">Reference proteome</keyword>
<feature type="compositionally biased region" description="Basic and acidic residues" evidence="8">
    <location>
        <begin position="16"/>
        <end position="34"/>
    </location>
</feature>
<dbReference type="SUPFAM" id="SSF82199">
    <property type="entry name" value="SET domain"/>
    <property type="match status" value="1"/>
</dbReference>
<dbReference type="InterPro" id="IPR007728">
    <property type="entry name" value="Pre-SET_dom"/>
</dbReference>
<evidence type="ECO:0000256" key="8">
    <source>
        <dbReference type="SAM" id="MobiDB-lite"/>
    </source>
</evidence>
<keyword evidence="3" id="KW-0489">Methyltransferase</keyword>
<dbReference type="InterPro" id="IPR050973">
    <property type="entry name" value="H3K9_Histone-Lys_N-MTase"/>
</dbReference>
<keyword evidence="5" id="KW-0949">S-adenosyl-L-methionine</keyword>
<dbReference type="Proteomes" id="UP000785679">
    <property type="component" value="Unassembled WGS sequence"/>
</dbReference>
<dbReference type="GO" id="GO:0005634">
    <property type="term" value="C:nucleus"/>
    <property type="evidence" value="ECO:0007669"/>
    <property type="project" value="InterPro"/>
</dbReference>
<comment type="subcellular location">
    <subcellularLocation>
        <location evidence="1">Chromosome</location>
    </subcellularLocation>
</comment>
<feature type="region of interest" description="Disordered" evidence="8">
    <location>
        <begin position="214"/>
        <end position="262"/>
    </location>
</feature>
<evidence type="ECO:0000256" key="7">
    <source>
        <dbReference type="ARBA" id="ARBA00022833"/>
    </source>
</evidence>
<feature type="domain" description="Pre-SET" evidence="10">
    <location>
        <begin position="374"/>
        <end position="452"/>
    </location>
</feature>
<dbReference type="SMART" id="SM00317">
    <property type="entry name" value="SET"/>
    <property type="match status" value="1"/>
</dbReference>
<evidence type="ECO:0000256" key="5">
    <source>
        <dbReference type="ARBA" id="ARBA00022691"/>
    </source>
</evidence>
<evidence type="ECO:0000256" key="6">
    <source>
        <dbReference type="ARBA" id="ARBA00022723"/>
    </source>
</evidence>
<evidence type="ECO:0000313" key="12">
    <source>
        <dbReference type="Proteomes" id="UP000785679"/>
    </source>
</evidence>
<sequence length="792" mass="91388">MSKRSQSGYRASQRGNQEDHSIDERMDPYSEDPHNSLPRELSIPVDQTDTRGLIDSRVNYIRFSGDKDLNVLIKKSFKDLNDFWQRSANRKKCRQVKFVAEAFSVNGAGSYEEAVFIGKQLSNDMKLTLEQSMYALYIFIMNESAVFKQHIARFLRYMHEQKLINKITKASSIDEVKDYQNKEQYKISVYQKQQSNGFPPQSDDDSEEIEAFNYNGNHKRRAIESEDSVPLEDSLQREDPVINTKRQKRSRQQEGSQMHQHRNLQSTIGEDLEMAMIQAQSGPQRVVDSLPIITVPRLSLQHSNGKVFKFMDIFSPSAKVIPHITWENPIDDDDPYMLSFNSLHRRQWQYIQDCDALKKNPLIEKYLKNQERTTTCKCTDGCQVPKKCPCYKYNKNLVNPAYDKKLHESDHQVVAIQKRTQQSNNRSFTFNECSINCSCNKDLCQNILMQSGNLHKWKVLIKRVRKSQIVHGKERSVTMWGLYAQEAIPAGAFVVEYVGEILIAKEGDRRGREYDQLGMSYLFDMNEVDETDECDVQMQVRCNEDFFPLCIDAMYYGNESRFINHSCDPNLKSYNIVTTVESISYHKIALFSTRTIHPGDELTIDYRWDETELAIPEDVYCLCNKEKCREYLMRAKKGEPIQRVRESAPTEARQMLQKAKSGPVSRNQIETSLEQFVNLPVVESNQASIPAKMMTPPKKLEQPKIVVSSEPITKRAQVKKKTFMSTQFSSNNMLPLRSEQSTDIYTSITSSTYNYEALAAAGYDDCNIVAKVVQSDQSPYIFKLPPDEGDDI</sequence>
<evidence type="ECO:0000256" key="2">
    <source>
        <dbReference type="ARBA" id="ARBA00022454"/>
    </source>
</evidence>
<name>A0A8J8P1P1_HALGN</name>
<dbReference type="AlphaFoldDB" id="A0A8J8P1P1"/>
<protein>
    <recommendedName>
        <fullName evidence="13">Histone-lysine N-methyltransferase</fullName>
    </recommendedName>
</protein>
<dbReference type="GO" id="GO:0008270">
    <property type="term" value="F:zinc ion binding"/>
    <property type="evidence" value="ECO:0007669"/>
    <property type="project" value="InterPro"/>
</dbReference>
<dbReference type="Pfam" id="PF00856">
    <property type="entry name" value="SET"/>
    <property type="match status" value="1"/>
</dbReference>
<dbReference type="InterPro" id="IPR001214">
    <property type="entry name" value="SET_dom"/>
</dbReference>
<reference evidence="11" key="1">
    <citation type="submission" date="2019-06" db="EMBL/GenBank/DDBJ databases">
        <authorList>
            <person name="Zheng W."/>
        </authorList>
    </citation>
    <scope>NUCLEOTIDE SEQUENCE</scope>
    <source>
        <strain evidence="11">QDHG01</strain>
    </source>
</reference>
<comment type="caution">
    <text evidence="11">The sequence shown here is derived from an EMBL/GenBank/DDBJ whole genome shotgun (WGS) entry which is preliminary data.</text>
</comment>
<evidence type="ECO:0000259" key="10">
    <source>
        <dbReference type="PROSITE" id="PS50867"/>
    </source>
</evidence>
<evidence type="ECO:0008006" key="13">
    <source>
        <dbReference type="Google" id="ProtNLM"/>
    </source>
</evidence>
<dbReference type="PROSITE" id="PS50867">
    <property type="entry name" value="PRE_SET"/>
    <property type="match status" value="1"/>
</dbReference>
<dbReference type="OrthoDB" id="354694at2759"/>
<feature type="region of interest" description="Disordered" evidence="8">
    <location>
        <begin position="1"/>
        <end position="41"/>
    </location>
</feature>
<keyword evidence="2" id="KW-0158">Chromosome</keyword>
<dbReference type="CDD" id="cd10538">
    <property type="entry name" value="SET_SETDB-like"/>
    <property type="match status" value="1"/>
</dbReference>
<dbReference type="GO" id="GO:0032259">
    <property type="term" value="P:methylation"/>
    <property type="evidence" value="ECO:0007669"/>
    <property type="project" value="UniProtKB-KW"/>
</dbReference>
<feature type="domain" description="SET" evidence="9">
    <location>
        <begin position="457"/>
        <end position="607"/>
    </location>
</feature>
<dbReference type="Gene3D" id="2.170.270.10">
    <property type="entry name" value="SET domain"/>
    <property type="match status" value="1"/>
</dbReference>
<gene>
    <name evidence="11" type="ORF">FGO68_gene12804</name>
</gene>
<dbReference type="EMBL" id="RRYP01003207">
    <property type="protein sequence ID" value="TNV84026.1"/>
    <property type="molecule type" value="Genomic_DNA"/>
</dbReference>
<keyword evidence="7" id="KW-0862">Zinc</keyword>
<proteinExistence type="predicted"/>
<evidence type="ECO:0000256" key="1">
    <source>
        <dbReference type="ARBA" id="ARBA00004286"/>
    </source>
</evidence>
<feature type="compositionally biased region" description="Polar residues" evidence="8">
    <location>
        <begin position="1"/>
        <end position="15"/>
    </location>
</feature>
<dbReference type="PROSITE" id="PS50280">
    <property type="entry name" value="SET"/>
    <property type="match status" value="1"/>
</dbReference>
<keyword evidence="6" id="KW-0479">Metal-binding</keyword>
<evidence type="ECO:0000259" key="9">
    <source>
        <dbReference type="PROSITE" id="PS50280"/>
    </source>
</evidence>
<dbReference type="PANTHER" id="PTHR46223">
    <property type="entry name" value="HISTONE-LYSINE N-METHYLTRANSFERASE SUV39H"/>
    <property type="match status" value="1"/>
</dbReference>
<keyword evidence="4" id="KW-0808">Transferase</keyword>
<evidence type="ECO:0000313" key="11">
    <source>
        <dbReference type="EMBL" id="TNV84026.1"/>
    </source>
</evidence>
<feature type="compositionally biased region" description="Polar residues" evidence="8">
    <location>
        <begin position="253"/>
        <end position="262"/>
    </location>
</feature>
<dbReference type="GO" id="GO:0005694">
    <property type="term" value="C:chromosome"/>
    <property type="evidence" value="ECO:0007669"/>
    <property type="project" value="UniProtKB-SubCell"/>
</dbReference>
<dbReference type="PANTHER" id="PTHR46223:SF3">
    <property type="entry name" value="HISTONE-LYSINE N-METHYLTRANSFERASE SET-23"/>
    <property type="match status" value="1"/>
</dbReference>
<evidence type="ECO:0000256" key="3">
    <source>
        <dbReference type="ARBA" id="ARBA00022603"/>
    </source>
</evidence>